<name>W9SHM9_9ROSA</name>
<keyword evidence="2" id="KW-1185">Reference proteome</keyword>
<reference evidence="2" key="1">
    <citation type="submission" date="2013-01" db="EMBL/GenBank/DDBJ databases">
        <title>Draft Genome Sequence of a Mulberry Tree, Morus notabilis C.K. Schneid.</title>
        <authorList>
            <person name="He N."/>
            <person name="Zhao S."/>
        </authorList>
    </citation>
    <scope>NUCLEOTIDE SEQUENCE</scope>
</reference>
<proteinExistence type="predicted"/>
<sequence>MNHYHFLDVDVTCLEGPSSKPSLYSLFKTRFYAVVSVTTPASITSKETQLANPLGNKTHAWKNSPLRFNAEASNFHDDCSMLVIQLRRRRHLCADKDVGEPLIVPVFELFESAEDDRASRSSHAVYGVDLNDKNSSKQVYLYFSYKFNNSSVVRRELRVTDSGDEGVSAAAKYYRDTNQHFYRLKDIKNAVYQLLLYR</sequence>
<evidence type="ECO:0000313" key="1">
    <source>
        <dbReference type="EMBL" id="EXC30542.1"/>
    </source>
</evidence>
<evidence type="ECO:0000313" key="2">
    <source>
        <dbReference type="Proteomes" id="UP000030645"/>
    </source>
</evidence>
<organism evidence="1 2">
    <name type="scientific">Morus notabilis</name>
    <dbReference type="NCBI Taxonomy" id="981085"/>
    <lineage>
        <taxon>Eukaryota</taxon>
        <taxon>Viridiplantae</taxon>
        <taxon>Streptophyta</taxon>
        <taxon>Embryophyta</taxon>
        <taxon>Tracheophyta</taxon>
        <taxon>Spermatophyta</taxon>
        <taxon>Magnoliopsida</taxon>
        <taxon>eudicotyledons</taxon>
        <taxon>Gunneridae</taxon>
        <taxon>Pentapetalae</taxon>
        <taxon>rosids</taxon>
        <taxon>fabids</taxon>
        <taxon>Rosales</taxon>
        <taxon>Moraceae</taxon>
        <taxon>Moreae</taxon>
        <taxon>Morus</taxon>
    </lineage>
</organism>
<dbReference type="AlphaFoldDB" id="W9SHM9"/>
<protein>
    <submittedName>
        <fullName evidence="1">Uncharacterized protein</fullName>
    </submittedName>
</protein>
<dbReference type="Proteomes" id="UP000030645">
    <property type="component" value="Unassembled WGS sequence"/>
</dbReference>
<accession>W9SHM9</accession>
<dbReference type="EMBL" id="KE346210">
    <property type="protein sequence ID" value="EXC30542.1"/>
    <property type="molecule type" value="Genomic_DNA"/>
</dbReference>
<gene>
    <name evidence="1" type="ORF">L484_015033</name>
</gene>